<dbReference type="InterPro" id="IPR045254">
    <property type="entry name" value="Nit1/2_C-N_Hydrolase"/>
</dbReference>
<dbReference type="GO" id="GO:0006541">
    <property type="term" value="P:glutamine metabolic process"/>
    <property type="evidence" value="ECO:0007669"/>
    <property type="project" value="TreeGrafter"/>
</dbReference>
<dbReference type="Pfam" id="PF00795">
    <property type="entry name" value="CN_hydrolase"/>
    <property type="match status" value="1"/>
</dbReference>
<name>A0A178FU36_TRIVO</name>
<dbReference type="GO" id="GO:0006528">
    <property type="term" value="P:asparagine metabolic process"/>
    <property type="evidence" value="ECO:0007669"/>
    <property type="project" value="TreeGrafter"/>
</dbReference>
<keyword evidence="4" id="KW-0689">Ribosomal protein</keyword>
<keyword evidence="8" id="KW-1185">Reference proteome</keyword>
<dbReference type="GO" id="GO:0003735">
    <property type="term" value="F:structural constituent of ribosome"/>
    <property type="evidence" value="ECO:0007669"/>
    <property type="project" value="InterPro"/>
</dbReference>
<keyword evidence="5" id="KW-0687">Ribonucleoprotein</keyword>
<proteinExistence type="inferred from homology"/>
<protein>
    <submittedName>
        <fullName evidence="7">Nitrilase</fullName>
    </submittedName>
</protein>
<dbReference type="Pfam" id="PF01198">
    <property type="entry name" value="Ribosomal_L31e"/>
    <property type="match status" value="1"/>
</dbReference>
<dbReference type="CDD" id="cd07572">
    <property type="entry name" value="nit"/>
    <property type="match status" value="1"/>
</dbReference>
<dbReference type="FunFam" id="3.10.440.10:FF:000001">
    <property type="entry name" value="60S ribosomal protein L31"/>
    <property type="match status" value="1"/>
</dbReference>
<dbReference type="Proteomes" id="UP000243519">
    <property type="component" value="Unassembled WGS sequence"/>
</dbReference>
<evidence type="ECO:0000256" key="3">
    <source>
        <dbReference type="ARBA" id="ARBA00022801"/>
    </source>
</evidence>
<dbReference type="InterPro" id="IPR003010">
    <property type="entry name" value="C-N_Hydrolase"/>
</dbReference>
<reference evidence="7 8" key="1">
    <citation type="submission" date="2016-05" db="EMBL/GenBank/DDBJ databases">
        <title>Genome sequencing of Trichophyton violaceum CMCC(F)T3l isolated from hair.</title>
        <authorList>
            <person name="Zhan P."/>
            <person name="Tao Y."/>
            <person name="Liu W."/>
        </authorList>
    </citation>
    <scope>NUCLEOTIDE SEQUENCE [LARGE SCALE GENOMIC DNA]</scope>
    <source>
        <strain evidence="8">CMCC(F)T3l</strain>
    </source>
</reference>
<dbReference type="FunFam" id="3.60.110.10:FF:000002">
    <property type="entry name" value="Nitrilase family member 2"/>
    <property type="match status" value="1"/>
</dbReference>
<dbReference type="AlphaFoldDB" id="A0A178FU36"/>
<comment type="caution">
    <text evidence="7">The sequence shown here is derived from an EMBL/GenBank/DDBJ whole genome shotgun (WGS) entry which is preliminary data.</text>
</comment>
<dbReference type="GO" id="GO:0050152">
    <property type="term" value="F:omega-amidase activity"/>
    <property type="evidence" value="ECO:0007669"/>
    <property type="project" value="TreeGrafter"/>
</dbReference>
<evidence type="ECO:0000256" key="5">
    <source>
        <dbReference type="ARBA" id="ARBA00023274"/>
    </source>
</evidence>
<comment type="similarity">
    <text evidence="1">Belongs to the carbon-nitrogen hydrolase superfamily. NIT1/NIT2 family.</text>
</comment>
<dbReference type="Gene3D" id="3.10.440.10">
    <property type="match status" value="1"/>
</dbReference>
<dbReference type="PROSITE" id="PS01227">
    <property type="entry name" value="UPF0012"/>
    <property type="match status" value="1"/>
</dbReference>
<evidence type="ECO:0000313" key="7">
    <source>
        <dbReference type="EMBL" id="OAL75426.1"/>
    </source>
</evidence>
<evidence type="ECO:0000259" key="6">
    <source>
        <dbReference type="PROSITE" id="PS50263"/>
    </source>
</evidence>
<dbReference type="CDD" id="cd00463">
    <property type="entry name" value="Ribosomal_L31e"/>
    <property type="match status" value="1"/>
</dbReference>
<dbReference type="Gene3D" id="3.60.110.10">
    <property type="entry name" value="Carbon-nitrogen hydrolase"/>
    <property type="match status" value="1"/>
</dbReference>
<dbReference type="GO" id="GO:0005739">
    <property type="term" value="C:mitochondrion"/>
    <property type="evidence" value="ECO:0007669"/>
    <property type="project" value="TreeGrafter"/>
</dbReference>
<dbReference type="GO" id="GO:1990904">
    <property type="term" value="C:ribonucleoprotein complex"/>
    <property type="evidence" value="ECO:0007669"/>
    <property type="project" value="UniProtKB-KW"/>
</dbReference>
<dbReference type="SUPFAM" id="SSF56317">
    <property type="entry name" value="Carbon-nitrogen hydrolase"/>
    <property type="match status" value="1"/>
</dbReference>
<comment type="similarity">
    <text evidence="2">Belongs to the eukaryotic ribosomal protein eL31 family.</text>
</comment>
<dbReference type="InterPro" id="IPR036526">
    <property type="entry name" value="C-N_Hydrolase_sf"/>
</dbReference>
<accession>A0A178FU36</accession>
<evidence type="ECO:0000256" key="4">
    <source>
        <dbReference type="ARBA" id="ARBA00022980"/>
    </source>
</evidence>
<evidence type="ECO:0000256" key="1">
    <source>
        <dbReference type="ARBA" id="ARBA00010613"/>
    </source>
</evidence>
<dbReference type="GO" id="GO:0006107">
    <property type="term" value="P:oxaloacetate metabolic process"/>
    <property type="evidence" value="ECO:0007669"/>
    <property type="project" value="TreeGrafter"/>
</dbReference>
<dbReference type="InterPro" id="IPR000054">
    <property type="entry name" value="Ribosomal_eL31"/>
</dbReference>
<dbReference type="PROSITE" id="PS50263">
    <property type="entry name" value="CN_HYDROLASE"/>
    <property type="match status" value="1"/>
</dbReference>
<organism evidence="7 8">
    <name type="scientific">Trichophyton violaceum</name>
    <dbReference type="NCBI Taxonomy" id="34388"/>
    <lineage>
        <taxon>Eukaryota</taxon>
        <taxon>Fungi</taxon>
        <taxon>Dikarya</taxon>
        <taxon>Ascomycota</taxon>
        <taxon>Pezizomycotina</taxon>
        <taxon>Eurotiomycetes</taxon>
        <taxon>Eurotiomycetidae</taxon>
        <taxon>Onygenales</taxon>
        <taxon>Arthrodermataceae</taxon>
        <taxon>Trichophyton</taxon>
    </lineage>
</organism>
<dbReference type="OrthoDB" id="10250282at2759"/>
<dbReference type="GO" id="GO:0005840">
    <property type="term" value="C:ribosome"/>
    <property type="evidence" value="ECO:0007669"/>
    <property type="project" value="UniProtKB-KW"/>
</dbReference>
<dbReference type="InterPro" id="IPR023621">
    <property type="entry name" value="Ribosomal_eL31_dom_sf"/>
</dbReference>
<keyword evidence="3" id="KW-0378">Hydrolase</keyword>
<sequence>MASLLKKPLKIALVQLASGADKAVNLAHARSKVLEAARAGASLVVLPECFNSPYGTQYFSKYAETLLPSPPSQEQSPSFHALSSIAKEAKAYLVGGSIPEFAPESKKYYNTSLVFSPTGCLIASHRKTHLFDIDIPGKIRFKESEVLSAGNKVTIVDLPDYGKIGLAICYDIRFPETAMIAARKGCFLLVYPGAFNLTTGPLHWSLLGRARAMDNEVYVALCSPARDLDATYHAWGHSLVANPKAEVIAEAAEKEEIVYADLELQTIEDIRKGIPIYEQRRFDVYPDPSADQKLGIQHSLITIIMSSAQAGKKGRSAISDVVTREYTIHLHKRLAVVITTSLQEREGEFEKEMRISFMKSTAMAPEANAILVHGVSFKKRAPRAVKEIRAFAEQAMGTKDVRLDPQLNKKVWESGIKGVPFRLRVRISRKRNDEEGAKEKLYSYVQAVNVKDPKGLQTTVIEDA</sequence>
<dbReference type="SMART" id="SM01380">
    <property type="entry name" value="Ribosomal_L31e"/>
    <property type="match status" value="1"/>
</dbReference>
<dbReference type="EMBL" id="LHPN01000001">
    <property type="protein sequence ID" value="OAL75426.1"/>
    <property type="molecule type" value="Genomic_DNA"/>
</dbReference>
<dbReference type="InterPro" id="IPR001110">
    <property type="entry name" value="UPF0012_CS"/>
</dbReference>
<gene>
    <name evidence="7" type="ORF">A7D00_1025</name>
</gene>
<evidence type="ECO:0000256" key="2">
    <source>
        <dbReference type="ARBA" id="ARBA00010808"/>
    </source>
</evidence>
<dbReference type="SUPFAM" id="SSF54575">
    <property type="entry name" value="Ribosomal protein L31e"/>
    <property type="match status" value="1"/>
</dbReference>
<dbReference type="PANTHER" id="PTHR23088">
    <property type="entry name" value="NITRILASE-RELATED"/>
    <property type="match status" value="1"/>
</dbReference>
<dbReference type="GO" id="GO:0006412">
    <property type="term" value="P:translation"/>
    <property type="evidence" value="ECO:0007669"/>
    <property type="project" value="InterPro"/>
</dbReference>
<feature type="domain" description="CN hydrolase" evidence="6">
    <location>
        <begin position="9"/>
        <end position="264"/>
    </location>
</feature>
<evidence type="ECO:0000313" key="8">
    <source>
        <dbReference type="Proteomes" id="UP000243519"/>
    </source>
</evidence>
<dbReference type="PANTHER" id="PTHR23088:SF30">
    <property type="entry name" value="OMEGA-AMIDASE NIT2"/>
    <property type="match status" value="1"/>
</dbReference>